<dbReference type="Gene3D" id="1.10.340.30">
    <property type="entry name" value="Hypothetical protein, domain 2"/>
    <property type="match status" value="1"/>
</dbReference>
<proteinExistence type="predicted"/>
<evidence type="ECO:0000256" key="5">
    <source>
        <dbReference type="ARBA" id="ARBA00023295"/>
    </source>
</evidence>
<dbReference type="InterPro" id="IPR052054">
    <property type="entry name" value="Oxidative_DNA_repair_enzyme"/>
</dbReference>
<dbReference type="Gene3D" id="3.30.310.260">
    <property type="match status" value="1"/>
</dbReference>
<dbReference type="GO" id="GO:0008534">
    <property type="term" value="F:oxidized purine nucleobase lesion DNA N-glycosylase activity"/>
    <property type="evidence" value="ECO:0007669"/>
    <property type="project" value="InterPro"/>
</dbReference>
<evidence type="ECO:0000256" key="2">
    <source>
        <dbReference type="ARBA" id="ARBA00022801"/>
    </source>
</evidence>
<sequence>MIEIKPISDFNLYHTLSCGQAFRWYEDDGWFYGIVDDRLLKICQEDSTLLVESSDESDPKKLQQYLWHYFDLDRDLSRILDSINKDQYMNASVGVCRGMRIMNQDLWECLGSFILSQNSNVPRIKQMIRKISEEFGNPISLDGC</sequence>
<feature type="domain" description="8-oxoguanine DNA glycosylase N-terminal" evidence="6">
    <location>
        <begin position="6"/>
        <end position="110"/>
    </location>
</feature>
<feature type="non-terminal residue" evidence="7">
    <location>
        <position position="144"/>
    </location>
</feature>
<organism evidence="7">
    <name type="scientific">marine metagenome</name>
    <dbReference type="NCBI Taxonomy" id="408172"/>
    <lineage>
        <taxon>unclassified sequences</taxon>
        <taxon>metagenomes</taxon>
        <taxon>ecological metagenomes</taxon>
    </lineage>
</organism>
<keyword evidence="2" id="KW-0378">Hydrolase</keyword>
<dbReference type="GO" id="GO:0003684">
    <property type="term" value="F:damaged DNA binding"/>
    <property type="evidence" value="ECO:0007669"/>
    <property type="project" value="InterPro"/>
</dbReference>
<dbReference type="GO" id="GO:0006289">
    <property type="term" value="P:nucleotide-excision repair"/>
    <property type="evidence" value="ECO:0007669"/>
    <property type="project" value="InterPro"/>
</dbReference>
<accession>A0A381WLH6</accession>
<dbReference type="SUPFAM" id="SSF48150">
    <property type="entry name" value="DNA-glycosylase"/>
    <property type="match status" value="1"/>
</dbReference>
<reference evidence="7" key="1">
    <citation type="submission" date="2018-05" db="EMBL/GenBank/DDBJ databases">
        <authorList>
            <person name="Lanie J.A."/>
            <person name="Ng W.-L."/>
            <person name="Kazmierczak K.M."/>
            <person name="Andrzejewski T.M."/>
            <person name="Davidsen T.M."/>
            <person name="Wayne K.J."/>
            <person name="Tettelin H."/>
            <person name="Glass J.I."/>
            <person name="Rusch D."/>
            <person name="Podicherti R."/>
            <person name="Tsui H.-C.T."/>
            <person name="Winkler M.E."/>
        </authorList>
    </citation>
    <scope>NUCLEOTIDE SEQUENCE</scope>
</reference>
<evidence type="ECO:0000313" key="7">
    <source>
        <dbReference type="EMBL" id="SVA53349.1"/>
    </source>
</evidence>
<evidence type="ECO:0000256" key="3">
    <source>
        <dbReference type="ARBA" id="ARBA00023204"/>
    </source>
</evidence>
<gene>
    <name evidence="7" type="ORF">METZ01_LOCUS106203</name>
</gene>
<dbReference type="PANTHER" id="PTHR10242">
    <property type="entry name" value="8-OXOGUANINE DNA GLYCOSYLASE"/>
    <property type="match status" value="1"/>
</dbReference>
<dbReference type="InterPro" id="IPR012904">
    <property type="entry name" value="OGG_N"/>
</dbReference>
<keyword evidence="4" id="KW-0456">Lyase</keyword>
<keyword evidence="5" id="KW-0326">Glycosidase</keyword>
<evidence type="ECO:0000256" key="1">
    <source>
        <dbReference type="ARBA" id="ARBA00022763"/>
    </source>
</evidence>
<dbReference type="SUPFAM" id="SSF55945">
    <property type="entry name" value="TATA-box binding protein-like"/>
    <property type="match status" value="1"/>
</dbReference>
<dbReference type="InterPro" id="IPR011257">
    <property type="entry name" value="DNA_glycosylase"/>
</dbReference>
<evidence type="ECO:0000256" key="4">
    <source>
        <dbReference type="ARBA" id="ARBA00023239"/>
    </source>
</evidence>
<keyword evidence="3" id="KW-0234">DNA repair</keyword>
<dbReference type="GO" id="GO:0016829">
    <property type="term" value="F:lyase activity"/>
    <property type="evidence" value="ECO:0007669"/>
    <property type="project" value="UniProtKB-KW"/>
</dbReference>
<keyword evidence="1" id="KW-0227">DNA damage</keyword>
<evidence type="ECO:0000259" key="6">
    <source>
        <dbReference type="Pfam" id="PF07934"/>
    </source>
</evidence>
<dbReference type="Pfam" id="PF07934">
    <property type="entry name" value="OGG_N"/>
    <property type="match status" value="1"/>
</dbReference>
<name>A0A381WLH6_9ZZZZ</name>
<protein>
    <recommendedName>
        <fullName evidence="6">8-oxoguanine DNA glycosylase N-terminal domain-containing protein</fullName>
    </recommendedName>
</protein>
<dbReference type="EMBL" id="UINC01012185">
    <property type="protein sequence ID" value="SVA53349.1"/>
    <property type="molecule type" value="Genomic_DNA"/>
</dbReference>
<dbReference type="PANTHER" id="PTHR10242:SF2">
    <property type="entry name" value="N-GLYCOSYLASE_DNA LYASE"/>
    <property type="match status" value="1"/>
</dbReference>
<dbReference type="AlphaFoldDB" id="A0A381WLH6"/>